<dbReference type="InterPro" id="IPR031989">
    <property type="entry name" value="DUF5067"/>
</dbReference>
<evidence type="ECO:0000259" key="2">
    <source>
        <dbReference type="Pfam" id="PF16729"/>
    </source>
</evidence>
<dbReference type="AlphaFoldDB" id="A0AAW9K990"/>
<dbReference type="EMBL" id="JAVBVO010000004">
    <property type="protein sequence ID" value="MDZ5759771.1"/>
    <property type="molecule type" value="Genomic_DNA"/>
</dbReference>
<reference evidence="3" key="1">
    <citation type="submission" date="2023-08" db="EMBL/GenBank/DDBJ databases">
        <title>Genomic characterization of piscicolin 126 produced by Carnobacterium maltaromaticum CM22 strain isolated from salmon (Salmo salar).</title>
        <authorList>
            <person name="Gonzalez-Gragera E."/>
            <person name="Garcia-Lopez J.D."/>
            <person name="Teso-Perez C."/>
            <person name="Gimenez-Hernandez I."/>
            <person name="Peralta-Sanchez J.M."/>
            <person name="Valdivia E."/>
            <person name="Montalban-Lopez M."/>
            <person name="Martin-Platero A.M."/>
            <person name="Banos A."/>
            <person name="Martinez-Bueno M."/>
        </authorList>
    </citation>
    <scope>NUCLEOTIDE SEQUENCE</scope>
    <source>
        <strain evidence="3">CM22</strain>
    </source>
</reference>
<gene>
    <name evidence="3" type="ORF">RAK27_14000</name>
</gene>
<dbReference type="RefSeq" id="WP_015075106.1">
    <property type="nucleotide sequence ID" value="NZ_BJOJ01000040.1"/>
</dbReference>
<proteinExistence type="predicted"/>
<keyword evidence="1" id="KW-0732">Signal</keyword>
<accession>A0AAW9K990</accession>
<organism evidence="3 4">
    <name type="scientific">Carnobacterium maltaromaticum</name>
    <name type="common">Carnobacterium piscicola</name>
    <dbReference type="NCBI Taxonomy" id="2751"/>
    <lineage>
        <taxon>Bacteria</taxon>
        <taxon>Bacillati</taxon>
        <taxon>Bacillota</taxon>
        <taxon>Bacilli</taxon>
        <taxon>Lactobacillales</taxon>
        <taxon>Carnobacteriaceae</taxon>
        <taxon>Carnobacterium</taxon>
    </lineage>
</organism>
<evidence type="ECO:0000256" key="1">
    <source>
        <dbReference type="ARBA" id="ARBA00022729"/>
    </source>
</evidence>
<protein>
    <submittedName>
        <fullName evidence="3">DUF5067 domain-containing protein</fullName>
    </submittedName>
</protein>
<sequence>MGLLFFLSACAVKEERSQDKESEGIIIDTPYLLEEGSIITSGENVTIGAINYSLSKVSTIAGVNNTKLAIIYFKVTNKTKQEIIPNEFWFRYVKVTQNNEDPLPIGALPYENREDNNGQLIKQANQGLKKDTTVDVAVAYILDGTADLNVIFMNTEYKELAKNSYSVKE</sequence>
<name>A0AAW9K990_CARML</name>
<dbReference type="Gene3D" id="2.60.40.1240">
    <property type="match status" value="1"/>
</dbReference>
<evidence type="ECO:0000313" key="3">
    <source>
        <dbReference type="EMBL" id="MDZ5759771.1"/>
    </source>
</evidence>
<dbReference type="Pfam" id="PF16729">
    <property type="entry name" value="DUF5067"/>
    <property type="match status" value="1"/>
</dbReference>
<dbReference type="InterPro" id="IPR029050">
    <property type="entry name" value="Immunoprotect_excell_Ig-like"/>
</dbReference>
<feature type="domain" description="DUF5067" evidence="2">
    <location>
        <begin position="28"/>
        <end position="153"/>
    </location>
</feature>
<evidence type="ECO:0000313" key="4">
    <source>
        <dbReference type="Proteomes" id="UP001290462"/>
    </source>
</evidence>
<dbReference type="Proteomes" id="UP001290462">
    <property type="component" value="Unassembled WGS sequence"/>
</dbReference>
<comment type="caution">
    <text evidence="3">The sequence shown here is derived from an EMBL/GenBank/DDBJ whole genome shotgun (WGS) entry which is preliminary data.</text>
</comment>